<dbReference type="EMBL" id="JAHUZN010000001">
    <property type="protein sequence ID" value="KAG8504164.1"/>
    <property type="molecule type" value="Genomic_DNA"/>
</dbReference>
<dbReference type="InterPro" id="IPR017853">
    <property type="entry name" value="GH"/>
</dbReference>
<proteinExistence type="inferred from homology"/>
<evidence type="ECO:0000313" key="2">
    <source>
        <dbReference type="EMBL" id="KAG8504164.1"/>
    </source>
</evidence>
<dbReference type="InterPro" id="IPR001360">
    <property type="entry name" value="Glyco_hydro_1"/>
</dbReference>
<dbReference type="Proteomes" id="UP000701853">
    <property type="component" value="Chromosome 1"/>
</dbReference>
<comment type="caution">
    <text evidence="2">The sequence shown here is derived from an EMBL/GenBank/DDBJ whole genome shotgun (WGS) entry which is preliminary data.</text>
</comment>
<comment type="similarity">
    <text evidence="1">Belongs to the glycosyl hydrolase 1 family.</text>
</comment>
<reference evidence="2 3" key="1">
    <citation type="journal article" date="2021" name="bioRxiv">
        <title>The Gossypium anomalum genome as a resource for cotton improvement and evolutionary analysis of hybrid incompatibility.</title>
        <authorList>
            <person name="Grover C.E."/>
            <person name="Yuan D."/>
            <person name="Arick M.A."/>
            <person name="Miller E.R."/>
            <person name="Hu G."/>
            <person name="Peterson D.G."/>
            <person name="Wendel J.F."/>
            <person name="Udall J.A."/>
        </authorList>
    </citation>
    <scope>NUCLEOTIDE SEQUENCE [LARGE SCALE GENOMIC DNA]</scope>
    <source>
        <strain evidence="2">JFW-Udall</strain>
        <tissue evidence="2">Leaf</tissue>
    </source>
</reference>
<dbReference type="PANTHER" id="PTHR10353">
    <property type="entry name" value="GLYCOSYL HYDROLASE"/>
    <property type="match status" value="1"/>
</dbReference>
<name>A0A8J5ZDR6_9ROSI</name>
<evidence type="ECO:0000256" key="1">
    <source>
        <dbReference type="ARBA" id="ARBA00010838"/>
    </source>
</evidence>
<dbReference type="GO" id="GO:0008422">
    <property type="term" value="F:beta-glucosidase activity"/>
    <property type="evidence" value="ECO:0007669"/>
    <property type="project" value="TreeGrafter"/>
</dbReference>
<accession>A0A8J5ZDR6</accession>
<dbReference type="PANTHER" id="PTHR10353:SF196">
    <property type="entry name" value="BETA-GLUCOSIDASE"/>
    <property type="match status" value="1"/>
</dbReference>
<dbReference type="Gene3D" id="3.20.20.80">
    <property type="entry name" value="Glycosidases"/>
    <property type="match status" value="3"/>
</dbReference>
<dbReference type="OrthoDB" id="65569at2759"/>
<dbReference type="SUPFAM" id="SSF51445">
    <property type="entry name" value="(Trans)glycosidases"/>
    <property type="match status" value="3"/>
</dbReference>
<sequence length="1776" mass="205117">MQMMNFDAYRFSISWSRIFPNGTGEANWKGVDYYNRLIDYLLEKGITPHANLYHYDLPLALQEKYLGLLDRQVIQDFADYAEFCFKTFGDRVKTWMTFNEPRVVAALGFDNGINPPNRCSKQFGNCTDGNSATEPYIAAYHLILSHAEADKQSGIIGIFLDFVWYEPLTRSKTDNYAAQRARDFHIGCIVFKLLFLHPLVYEKYTRTMQKIVRERLPKFTESEVEKVKNSFDVLCLNHYTSYYIYDPHRPPSNVTGYQQDWNAGFAYERNGVPIGRRAHSKWLYEVPWGMYKVVTYVKERYGNPNMILSENGMDDPGNLTFPESLYDSNRVNFYRSYLKELKRAMDDGANVSGYFVWSILDNFEWLLGYTSRFGLVYVDYNDLKRYPKLSVHLLLFRNEILFNGKCADNLQMFVTCKLRLCWWSKVRWSDSWFSMDDAFVDPKAVFCVSPPGVGALKFNIDVVVWGNHCPGLIGGILRDNEGRTLLIFSRSMGLTDPMLAEVIVLKETIYVFTASKWLGKNKLISIVTLCLAFPGSREMEIRLVPRDANGTADRLAKAGNNRPSDLLSVCSYDNFFPFGYGLLILLSFAFLSSNLWENSNAQQQHFDTGGLSRDSFPEGFLFGTAASAYQVEGMASEDGRGPSIWDAYVKIPGHIANNDTGEVSIDQYHRYKEDVDLMRMLNFDAYRFSISWSRIFPNGTGGVNWKGVDYYNRLIDYLLEKESKTFNSLIKKKILKFWIIQMIHDSIIALPLYHSTCKFVSLRFATSTSRKYLGLLDRQVIQDFADYAEFCFKTFGDRVKTWMTFNEPRVVAALGFDNGINPPNRCSKRFGNCTDGNSATEPYIAAHHLILSHAEAVKRYREKYQDKQNGRIGIFLDFVWYEPLTRSKVDNYAAQRARDFHIGWFLHPLVYGKYPRTMQKIVRERLPKFTKSEVEKVKNSFDVLCLNHYTSYYIYDPHRPPSNVTGYQQDWNAGFAYERNGVPIGRRAHSEWLYEVPWGMYKVVTYVKERYGNPNIILSENGMDDPDNLTFPESLYDSNRVNFYRSYLKELKRAMDDGANVSGYFAWSILDNFEWLLGYTSRFGLVYVDHNDLKRYPKLSAHFLLFGNEISFNGKCVDSLQMVDTRACPDMRWSPPNVGALKFNVDAAVRGNHSPGIIGGIRRDHEGRTLLIFSRPAGLVGLVLVENKPIVKSDCSTVSWFNNLITALVPVKSIVPLCLTFPGSREMEIRLVPGDANGTTNRLAKVGTKRPSDLLSISNLCANSNAQEQHFDTGGLSRDSFPEGFLFGTAASAYQVEGMASEDGRGPSIWDDILQTMILVKFLLINIIAIRKEVTFLLVFETSHVPSFNTTNYHSYCSQEDVDLMQMLNFDAYRFSISWLRIFLREVNWKGVDYYNRLIDYFLEKGITPHANLYHYDLPLALQEKYLGLLDRQIMQVQRQSIEDFADYAEFCFKTFGDRVKTWMTFNEPRVVAAIGFDNGINPPNRCSKQFGNCTNGNSATEPYIAAYHLILSHAEAVKRYREKYQDKQNGRIGIFLDFVWYEPLTRSKTDNYAAQRARDFHIGWFLHPFVYGKYPRTMQKIVGERLPKFTKSEVEKVKNSFDVLCLNHYTSYYIYDPHRPPSNVTGYQQDWNAGFAYERNGVPIVRRAHSEWLYEVPWGMYKVVTYVKERYGNPNIILSENGMDDPGNLTFSESLYDSNRVNFYRSYLKELKRAMDDGANVSGYFAWSILDNFEWLLGYTSRFGLVYVDHNDLKRYPKLSAYWFKQMLGRKDSSS</sequence>
<dbReference type="Pfam" id="PF00232">
    <property type="entry name" value="Glyco_hydro_1"/>
    <property type="match status" value="4"/>
</dbReference>
<dbReference type="GO" id="GO:0005975">
    <property type="term" value="P:carbohydrate metabolic process"/>
    <property type="evidence" value="ECO:0007669"/>
    <property type="project" value="InterPro"/>
</dbReference>
<organism evidence="2 3">
    <name type="scientific">Gossypium anomalum</name>
    <dbReference type="NCBI Taxonomy" id="47600"/>
    <lineage>
        <taxon>Eukaryota</taxon>
        <taxon>Viridiplantae</taxon>
        <taxon>Streptophyta</taxon>
        <taxon>Embryophyta</taxon>
        <taxon>Tracheophyta</taxon>
        <taxon>Spermatophyta</taxon>
        <taxon>Magnoliopsida</taxon>
        <taxon>eudicotyledons</taxon>
        <taxon>Gunneridae</taxon>
        <taxon>Pentapetalae</taxon>
        <taxon>rosids</taxon>
        <taxon>malvids</taxon>
        <taxon>Malvales</taxon>
        <taxon>Malvaceae</taxon>
        <taxon>Malvoideae</taxon>
        <taxon>Gossypium</taxon>
    </lineage>
</organism>
<evidence type="ECO:0000313" key="3">
    <source>
        <dbReference type="Proteomes" id="UP000701853"/>
    </source>
</evidence>
<evidence type="ECO:0008006" key="4">
    <source>
        <dbReference type="Google" id="ProtNLM"/>
    </source>
</evidence>
<protein>
    <recommendedName>
        <fullName evidence="4">Beta-glucosidase</fullName>
    </recommendedName>
</protein>
<dbReference type="FunFam" id="3.20.20.80:FF:000041">
    <property type="entry name" value="Beta-glucosidase 7"/>
    <property type="match status" value="3"/>
</dbReference>
<keyword evidence="3" id="KW-1185">Reference proteome</keyword>
<dbReference type="PRINTS" id="PR00131">
    <property type="entry name" value="GLHYDRLASE1"/>
</dbReference>
<gene>
    <name evidence="2" type="ORF">CXB51_002462</name>
</gene>